<name>A0A6J7J0U0_9ZZZZ</name>
<protein>
    <submittedName>
        <fullName evidence="1">Unannotated protein</fullName>
    </submittedName>
</protein>
<dbReference type="EMBL" id="CAFBMK010000205">
    <property type="protein sequence ID" value="CAB4936686.1"/>
    <property type="molecule type" value="Genomic_DNA"/>
</dbReference>
<gene>
    <name evidence="1" type="ORF">UFOPK3564_02685</name>
</gene>
<organism evidence="1">
    <name type="scientific">freshwater metagenome</name>
    <dbReference type="NCBI Taxonomy" id="449393"/>
    <lineage>
        <taxon>unclassified sequences</taxon>
        <taxon>metagenomes</taxon>
        <taxon>ecological metagenomes</taxon>
    </lineage>
</organism>
<accession>A0A6J7J0U0</accession>
<dbReference type="AlphaFoldDB" id="A0A6J7J0U0"/>
<reference evidence="1" key="1">
    <citation type="submission" date="2020-05" db="EMBL/GenBank/DDBJ databases">
        <authorList>
            <person name="Chiriac C."/>
            <person name="Salcher M."/>
            <person name="Ghai R."/>
            <person name="Kavagutti S V."/>
        </authorList>
    </citation>
    <scope>NUCLEOTIDE SEQUENCE</scope>
</reference>
<evidence type="ECO:0000313" key="1">
    <source>
        <dbReference type="EMBL" id="CAB4936686.1"/>
    </source>
</evidence>
<proteinExistence type="predicted"/>
<sequence>MEPDPTTARLAHGRLARLRSLRSAVRTSKPEPVVRAVPRPPAADASAVAGGLADAARVVAALTRQGHAVRVSDRTAPGEVPSSADRAGRVVLEEIVSVLGRCATSDQRVHVRIRTEDGELVLGVQTLPEGDRPRPLTLGPRDEAAIRRSVETASGRATMRTTHGGNWLAVVRLPL</sequence>